<dbReference type="EMBL" id="JARBJD010000141">
    <property type="protein sequence ID" value="KAK2950209.1"/>
    <property type="molecule type" value="Genomic_DNA"/>
</dbReference>
<evidence type="ECO:0000256" key="1">
    <source>
        <dbReference type="SAM" id="MobiDB-lite"/>
    </source>
</evidence>
<gene>
    <name evidence="2" type="ORF">BLNAU_14895</name>
</gene>
<accession>A0ABQ9XEU1</accession>
<sequence>MAEEPDSLKASDDTLSNDSPDSPSVIRFNEESYLNFDENSELSFDDKAAIFSSLVALVKAEYPFDDALQDRAARFLQNLGPKWNKQDAAQLVTELVPSSDGSCAGFVASIVTLLSSPHSTVVTAAVSFVRETTTRASAEIRCRLVDFDLITKVLATVQPHTLPITGKETIFENLNWIIFYCLEPASASSVGDLSTTEAVEQFDHLEMILQKVVLPSSQYVTFLITNRHVLNRDLSSGLTLLLVRFIRICPFHRPTSEFVLASPIAMALSYFLSSFEFNILIWTVVININDSLREWKREGREMIQFGKRMMQALFSEGFDNTLEQMLMNNRGGDYGRGIVTFCRTLSILSLINLVPETEPHTAVRNRRLHATPDHSVDPHEVEQLVEQTVPAVRKRAHIPKRKGGSTDLANPALMSILENSQVE</sequence>
<feature type="compositionally biased region" description="Polar residues" evidence="1">
    <location>
        <begin position="13"/>
        <end position="22"/>
    </location>
</feature>
<organism evidence="2 3">
    <name type="scientific">Blattamonas nauphoetae</name>
    <dbReference type="NCBI Taxonomy" id="2049346"/>
    <lineage>
        <taxon>Eukaryota</taxon>
        <taxon>Metamonada</taxon>
        <taxon>Preaxostyla</taxon>
        <taxon>Oxymonadida</taxon>
        <taxon>Blattamonas</taxon>
    </lineage>
</organism>
<dbReference type="InterPro" id="IPR011989">
    <property type="entry name" value="ARM-like"/>
</dbReference>
<dbReference type="Proteomes" id="UP001281761">
    <property type="component" value="Unassembled WGS sequence"/>
</dbReference>
<proteinExistence type="predicted"/>
<keyword evidence="3" id="KW-1185">Reference proteome</keyword>
<protein>
    <submittedName>
        <fullName evidence="2">Uncharacterized protein</fullName>
    </submittedName>
</protein>
<comment type="caution">
    <text evidence="2">The sequence shown here is derived from an EMBL/GenBank/DDBJ whole genome shotgun (WGS) entry which is preliminary data.</text>
</comment>
<name>A0ABQ9XEU1_9EUKA</name>
<evidence type="ECO:0000313" key="2">
    <source>
        <dbReference type="EMBL" id="KAK2950209.1"/>
    </source>
</evidence>
<feature type="region of interest" description="Disordered" evidence="1">
    <location>
        <begin position="1"/>
        <end position="24"/>
    </location>
</feature>
<feature type="compositionally biased region" description="Basic and acidic residues" evidence="1">
    <location>
        <begin position="1"/>
        <end position="12"/>
    </location>
</feature>
<reference evidence="2 3" key="1">
    <citation type="journal article" date="2022" name="bioRxiv">
        <title>Genomics of Preaxostyla Flagellates Illuminates Evolutionary Transitions and the Path Towards Mitochondrial Loss.</title>
        <authorList>
            <person name="Novak L.V.F."/>
            <person name="Treitli S.C."/>
            <person name="Pyrih J."/>
            <person name="Halakuc P."/>
            <person name="Pipaliya S.V."/>
            <person name="Vacek V."/>
            <person name="Brzon O."/>
            <person name="Soukal P."/>
            <person name="Eme L."/>
            <person name="Dacks J.B."/>
            <person name="Karnkowska A."/>
            <person name="Elias M."/>
            <person name="Hampl V."/>
        </authorList>
    </citation>
    <scope>NUCLEOTIDE SEQUENCE [LARGE SCALE GENOMIC DNA]</scope>
    <source>
        <strain evidence="2">NAU3</strain>
        <tissue evidence="2">Gut</tissue>
    </source>
</reference>
<dbReference type="Gene3D" id="1.25.10.10">
    <property type="entry name" value="Leucine-rich Repeat Variant"/>
    <property type="match status" value="1"/>
</dbReference>
<evidence type="ECO:0000313" key="3">
    <source>
        <dbReference type="Proteomes" id="UP001281761"/>
    </source>
</evidence>